<keyword evidence="3" id="KW-0378">Hydrolase</keyword>
<keyword evidence="6" id="KW-1185">Reference proteome</keyword>
<evidence type="ECO:0000256" key="3">
    <source>
        <dbReference type="ARBA" id="ARBA00022801"/>
    </source>
</evidence>
<comment type="caution">
    <text evidence="5">The sequence shown here is derived from an EMBL/GenBank/DDBJ whole genome shotgun (WGS) entry which is preliminary data.</text>
</comment>
<name>A0ABT9VTV5_9BACI</name>
<evidence type="ECO:0000313" key="6">
    <source>
        <dbReference type="Proteomes" id="UP001235840"/>
    </source>
</evidence>
<dbReference type="InterPro" id="IPR052379">
    <property type="entry name" value="Type_VII_TA_RNase"/>
</dbReference>
<sequence>MYFVDRQKLEQHMQYMEQLCKWSLELNQVFEEPIQRLAMERLVHMQIEVLLDIGNLMIDGFIMRDPGSYEDILVILEDEKVIDTEDKELLLPFILCRKELVSDYMHSNHDHIWHVYKEAFESLKRFPQQTRRYLEEQLGPVSAFTPKS</sequence>
<evidence type="ECO:0000256" key="4">
    <source>
        <dbReference type="ARBA" id="ARBA00024207"/>
    </source>
</evidence>
<reference evidence="5 6" key="1">
    <citation type="submission" date="2023-07" db="EMBL/GenBank/DDBJ databases">
        <title>Genomic Encyclopedia of Type Strains, Phase IV (KMG-IV): sequencing the most valuable type-strain genomes for metagenomic binning, comparative biology and taxonomic classification.</title>
        <authorList>
            <person name="Goeker M."/>
        </authorList>
    </citation>
    <scope>NUCLEOTIDE SEQUENCE [LARGE SCALE GENOMIC DNA]</scope>
    <source>
        <strain evidence="5 6">DSM 12751</strain>
    </source>
</reference>
<evidence type="ECO:0000313" key="5">
    <source>
        <dbReference type="EMBL" id="MDQ0164412.1"/>
    </source>
</evidence>
<evidence type="ECO:0000256" key="2">
    <source>
        <dbReference type="ARBA" id="ARBA00022722"/>
    </source>
</evidence>
<dbReference type="Gene3D" id="1.20.120.580">
    <property type="entry name" value="bsu32300-like"/>
    <property type="match status" value="1"/>
</dbReference>
<proteinExistence type="inferred from homology"/>
<organism evidence="5 6">
    <name type="scientific">Caldalkalibacillus horti</name>
    <dbReference type="NCBI Taxonomy" id="77523"/>
    <lineage>
        <taxon>Bacteria</taxon>
        <taxon>Bacillati</taxon>
        <taxon>Bacillota</taxon>
        <taxon>Bacilli</taxon>
        <taxon>Bacillales</taxon>
        <taxon>Bacillaceae</taxon>
        <taxon>Caldalkalibacillus</taxon>
    </lineage>
</organism>
<dbReference type="InterPro" id="IPR037038">
    <property type="entry name" value="HepT-like_sf"/>
</dbReference>
<dbReference type="PANTHER" id="PTHR33397:SF5">
    <property type="entry name" value="RNASE YUTE-RELATED"/>
    <property type="match status" value="1"/>
</dbReference>
<gene>
    <name evidence="5" type="ORF">J2S11_000311</name>
</gene>
<protein>
    <submittedName>
        <fullName evidence="5">Uncharacterized protein YutE (UPF0331/DUF86 family)</fullName>
    </submittedName>
</protein>
<keyword evidence="1" id="KW-1277">Toxin-antitoxin system</keyword>
<accession>A0ABT9VTV5</accession>
<dbReference type="InterPro" id="IPR008201">
    <property type="entry name" value="HepT-like"/>
</dbReference>
<dbReference type="EMBL" id="JAUSTY010000001">
    <property type="protein sequence ID" value="MDQ0164412.1"/>
    <property type="molecule type" value="Genomic_DNA"/>
</dbReference>
<keyword evidence="2" id="KW-0540">Nuclease</keyword>
<comment type="similarity">
    <text evidence="4">Belongs to the HepT RNase toxin family.</text>
</comment>
<dbReference type="PANTHER" id="PTHR33397">
    <property type="entry name" value="UPF0331 PROTEIN YUTE"/>
    <property type="match status" value="1"/>
</dbReference>
<dbReference type="RefSeq" id="WP_307389967.1">
    <property type="nucleotide sequence ID" value="NZ_BAAADK010000021.1"/>
</dbReference>
<dbReference type="Pfam" id="PF01934">
    <property type="entry name" value="HepT-like"/>
    <property type="match status" value="1"/>
</dbReference>
<dbReference type="Proteomes" id="UP001235840">
    <property type="component" value="Unassembled WGS sequence"/>
</dbReference>
<evidence type="ECO:0000256" key="1">
    <source>
        <dbReference type="ARBA" id="ARBA00022649"/>
    </source>
</evidence>